<protein>
    <submittedName>
        <fullName evidence="1">Uncharacterized protein</fullName>
    </submittedName>
</protein>
<name>A0A5M9KS90_9PLEO</name>
<dbReference type="KEGG" id="ptrr:6342717"/>
<gene>
    <name evidence="1" type="ORF">PtrM4_113930</name>
</gene>
<dbReference type="Proteomes" id="UP000245464">
    <property type="component" value="Chromosome 6"/>
</dbReference>
<dbReference type="EMBL" id="NQIK02000006">
    <property type="protein sequence ID" value="KAF7568978.1"/>
    <property type="molecule type" value="Genomic_DNA"/>
</dbReference>
<accession>A0A5M9KS90</accession>
<sequence>MKYFTILLFLNAAVPAVAWPIVDNTCWVSAYRCASNPRRSWFDDPRTLDCCNHIGHSMCDCGNKKQGRYCDGVGSPWIDHFEKCCAPFPAFSISPLEGCSSYPLLSNSTSDIWDGLPGTSETTAHKRHQEITST</sequence>
<organism evidence="1 2">
    <name type="scientific">Pyrenophora tritici-repentis</name>
    <dbReference type="NCBI Taxonomy" id="45151"/>
    <lineage>
        <taxon>Eukaryota</taxon>
        <taxon>Fungi</taxon>
        <taxon>Dikarya</taxon>
        <taxon>Ascomycota</taxon>
        <taxon>Pezizomycotina</taxon>
        <taxon>Dothideomycetes</taxon>
        <taxon>Pleosporomycetidae</taxon>
        <taxon>Pleosporales</taxon>
        <taxon>Pleosporineae</taxon>
        <taxon>Pleosporaceae</taxon>
        <taxon>Pyrenophora</taxon>
    </lineage>
</organism>
<comment type="caution">
    <text evidence="1">The sequence shown here is derived from an EMBL/GenBank/DDBJ whole genome shotgun (WGS) entry which is preliminary data.</text>
</comment>
<dbReference type="AlphaFoldDB" id="A0A5M9KS90"/>
<proteinExistence type="predicted"/>
<reference evidence="1 2" key="1">
    <citation type="journal article" date="2018" name="BMC Genomics">
        <title>Comparative genomics of the wheat fungal pathogen Pyrenophora tritici-repentis reveals chromosomal variations and genome plasticity.</title>
        <authorList>
            <person name="Moolhuijzen P."/>
            <person name="See P.T."/>
            <person name="Hane J.K."/>
            <person name="Shi G."/>
            <person name="Liu Z."/>
            <person name="Oliver R.P."/>
            <person name="Moffat C.S."/>
        </authorList>
    </citation>
    <scope>NUCLEOTIDE SEQUENCE [LARGE SCALE GENOMIC DNA]</scope>
    <source>
        <strain evidence="1">M4</strain>
    </source>
</reference>
<evidence type="ECO:0000313" key="2">
    <source>
        <dbReference type="Proteomes" id="UP000245464"/>
    </source>
</evidence>
<evidence type="ECO:0000313" key="1">
    <source>
        <dbReference type="EMBL" id="KAF7568978.1"/>
    </source>
</evidence>
<dbReference type="GeneID" id="6342717"/>
<dbReference type="RefSeq" id="XP_065961293.1">
    <property type="nucleotide sequence ID" value="XM_066108108.1"/>
</dbReference>